<dbReference type="AlphaFoldDB" id="A0A427T8W9"/>
<evidence type="ECO:0000313" key="2">
    <source>
        <dbReference type="EMBL" id="RSD17127.1"/>
    </source>
</evidence>
<comment type="caution">
    <text evidence="2">The sequence shown here is derived from an EMBL/GenBank/DDBJ whole genome shotgun (WGS) entry which is preliminary data.</text>
</comment>
<evidence type="ECO:0000259" key="1">
    <source>
        <dbReference type="Pfam" id="PF00550"/>
    </source>
</evidence>
<reference evidence="2 3" key="1">
    <citation type="submission" date="2018-12" db="EMBL/GenBank/DDBJ databases">
        <title>Amycolatopsis eburnea sp. nov. actinomycete associate with arbuscular mycorrhiza fungal spore.</title>
        <authorList>
            <person name="Lumyong S."/>
            <person name="Chaiya L."/>
        </authorList>
    </citation>
    <scope>NUCLEOTIDE SEQUENCE [LARGE SCALE GENOMIC DNA]</scope>
    <source>
        <strain evidence="2 3">GLM-1</strain>
    </source>
</reference>
<keyword evidence="3" id="KW-1185">Reference proteome</keyword>
<accession>A0A427T8W9</accession>
<dbReference type="OrthoDB" id="677810at2"/>
<proteinExistence type="predicted"/>
<feature type="domain" description="Carrier" evidence="1">
    <location>
        <begin position="27"/>
        <end position="83"/>
    </location>
</feature>
<evidence type="ECO:0000313" key="3">
    <source>
        <dbReference type="Proteomes" id="UP000267081"/>
    </source>
</evidence>
<dbReference type="EMBL" id="RSEC01000046">
    <property type="protein sequence ID" value="RSD17127.1"/>
    <property type="molecule type" value="Genomic_DNA"/>
</dbReference>
<dbReference type="InterPro" id="IPR009081">
    <property type="entry name" value="PP-bd_ACP"/>
</dbReference>
<dbReference type="Pfam" id="PF00550">
    <property type="entry name" value="PP-binding"/>
    <property type="match status" value="1"/>
</dbReference>
<dbReference type="RefSeq" id="WP_125310472.1">
    <property type="nucleotide sequence ID" value="NZ_RSEC01000046.1"/>
</dbReference>
<organism evidence="2 3">
    <name type="scientific">Amycolatopsis eburnea</name>
    <dbReference type="NCBI Taxonomy" id="2267691"/>
    <lineage>
        <taxon>Bacteria</taxon>
        <taxon>Bacillati</taxon>
        <taxon>Actinomycetota</taxon>
        <taxon>Actinomycetes</taxon>
        <taxon>Pseudonocardiales</taxon>
        <taxon>Pseudonocardiaceae</taxon>
        <taxon>Amycolatopsis</taxon>
    </lineage>
</organism>
<protein>
    <submittedName>
        <fullName evidence="2">Acyl carrier protein</fullName>
    </submittedName>
</protein>
<gene>
    <name evidence="2" type="ORF">EIY87_20265</name>
</gene>
<dbReference type="Proteomes" id="UP000267081">
    <property type="component" value="Unassembled WGS sequence"/>
</dbReference>
<sequence>MNDVSTTATPARTPEAVTREIREFLAGRVKQDVPVDQDLFRTGLVSSMFAMELVVFLEQTYGIAIVGPDLKLDNFRTVEGMTSLVGRLLDE</sequence>
<dbReference type="SUPFAM" id="SSF47336">
    <property type="entry name" value="ACP-like"/>
    <property type="match status" value="1"/>
</dbReference>
<dbReference type="Gene3D" id="1.10.1200.10">
    <property type="entry name" value="ACP-like"/>
    <property type="match status" value="1"/>
</dbReference>
<dbReference type="InterPro" id="IPR036736">
    <property type="entry name" value="ACP-like_sf"/>
</dbReference>
<name>A0A427T8W9_9PSEU</name>